<proteinExistence type="predicted"/>
<gene>
    <name evidence="2" type="ORF">DM02DRAFT_720719</name>
</gene>
<dbReference type="Proteomes" id="UP000244855">
    <property type="component" value="Unassembled WGS sequence"/>
</dbReference>
<protein>
    <submittedName>
        <fullName evidence="2">S-adenosyl-L-methionine-dependent methyltransferase</fullName>
    </submittedName>
</protein>
<evidence type="ECO:0000313" key="2">
    <source>
        <dbReference type="EMBL" id="PVH95633.1"/>
    </source>
</evidence>
<dbReference type="OrthoDB" id="66144at2759"/>
<dbReference type="Gene3D" id="3.40.50.150">
    <property type="entry name" value="Vaccinia Virus protein VP39"/>
    <property type="match status" value="1"/>
</dbReference>
<dbReference type="InterPro" id="IPR013216">
    <property type="entry name" value="Methyltransf_11"/>
</dbReference>
<dbReference type="CDD" id="cd02440">
    <property type="entry name" value="AdoMet_MTases"/>
    <property type="match status" value="1"/>
</dbReference>
<dbReference type="Pfam" id="PF08241">
    <property type="entry name" value="Methyltransf_11"/>
    <property type="match status" value="1"/>
</dbReference>
<feature type="domain" description="Methyltransferase type 11" evidence="1">
    <location>
        <begin position="72"/>
        <end position="164"/>
    </location>
</feature>
<organism evidence="2 3">
    <name type="scientific">Periconia macrospinosa</name>
    <dbReference type="NCBI Taxonomy" id="97972"/>
    <lineage>
        <taxon>Eukaryota</taxon>
        <taxon>Fungi</taxon>
        <taxon>Dikarya</taxon>
        <taxon>Ascomycota</taxon>
        <taxon>Pezizomycotina</taxon>
        <taxon>Dothideomycetes</taxon>
        <taxon>Pleosporomycetidae</taxon>
        <taxon>Pleosporales</taxon>
        <taxon>Massarineae</taxon>
        <taxon>Periconiaceae</taxon>
        <taxon>Periconia</taxon>
    </lineage>
</organism>
<sequence>MACQDYPVTTNIEWLNRAYSADGLPALRSLYDEWAASYDSDLSKADQNYVAPALAAATTAKYAGDLTSLKILDAGCGTGLVGAALANLGAKKIDGVDLSQGMLDVARKTNAYSVLETCDLSKPIEKNTDAYDVLTCIGTLTHAHVGPEVLSEFARIVKKDGWIIATVLDDIWEPVGYRAEIDKLVEANKVKLISADSGDYRKGAGVSARMVVLKVLS</sequence>
<dbReference type="GO" id="GO:0032259">
    <property type="term" value="P:methylation"/>
    <property type="evidence" value="ECO:0007669"/>
    <property type="project" value="UniProtKB-KW"/>
</dbReference>
<evidence type="ECO:0000259" key="1">
    <source>
        <dbReference type="Pfam" id="PF08241"/>
    </source>
</evidence>
<dbReference type="EMBL" id="KZ805489">
    <property type="protein sequence ID" value="PVH95633.1"/>
    <property type="molecule type" value="Genomic_DNA"/>
</dbReference>
<keyword evidence="2" id="KW-0489">Methyltransferase</keyword>
<dbReference type="AlphaFoldDB" id="A0A2V1DDF8"/>
<dbReference type="InterPro" id="IPR029063">
    <property type="entry name" value="SAM-dependent_MTases_sf"/>
</dbReference>
<evidence type="ECO:0000313" key="3">
    <source>
        <dbReference type="Proteomes" id="UP000244855"/>
    </source>
</evidence>
<dbReference type="SUPFAM" id="SSF53335">
    <property type="entry name" value="S-adenosyl-L-methionine-dependent methyltransferases"/>
    <property type="match status" value="1"/>
</dbReference>
<name>A0A2V1DDF8_9PLEO</name>
<dbReference type="GO" id="GO:0010420">
    <property type="term" value="F:polyprenyldihydroxybenzoate methyltransferase activity"/>
    <property type="evidence" value="ECO:0007669"/>
    <property type="project" value="TreeGrafter"/>
</dbReference>
<dbReference type="STRING" id="97972.A0A2V1DDF8"/>
<keyword evidence="3" id="KW-1185">Reference proteome</keyword>
<accession>A0A2V1DDF8</accession>
<dbReference type="PANTHER" id="PTHR43464:SF23">
    <property type="entry name" value="JUVENILE HORMONE ACID O-METHYLTRANSFERASE"/>
    <property type="match status" value="1"/>
</dbReference>
<reference evidence="2 3" key="1">
    <citation type="journal article" date="2018" name="Sci. Rep.">
        <title>Comparative genomics provides insights into the lifestyle and reveals functional heterogeneity of dark septate endophytic fungi.</title>
        <authorList>
            <person name="Knapp D.G."/>
            <person name="Nemeth J.B."/>
            <person name="Barry K."/>
            <person name="Hainaut M."/>
            <person name="Henrissat B."/>
            <person name="Johnson J."/>
            <person name="Kuo A."/>
            <person name="Lim J.H.P."/>
            <person name="Lipzen A."/>
            <person name="Nolan M."/>
            <person name="Ohm R.A."/>
            <person name="Tamas L."/>
            <person name="Grigoriev I.V."/>
            <person name="Spatafora J.W."/>
            <person name="Nagy L.G."/>
            <person name="Kovacs G.M."/>
        </authorList>
    </citation>
    <scope>NUCLEOTIDE SEQUENCE [LARGE SCALE GENOMIC DNA]</scope>
    <source>
        <strain evidence="2 3">DSE2036</strain>
    </source>
</reference>
<keyword evidence="2" id="KW-0808">Transferase</keyword>
<dbReference type="PANTHER" id="PTHR43464">
    <property type="entry name" value="METHYLTRANSFERASE"/>
    <property type="match status" value="1"/>
</dbReference>